<name>A0A9X2XZJ5_9BACT</name>
<dbReference type="EMBL" id="JAOTIF010000029">
    <property type="protein sequence ID" value="MCU7552135.1"/>
    <property type="molecule type" value="Genomic_DNA"/>
</dbReference>
<gene>
    <name evidence="3" type="ORF">OCK74_23655</name>
</gene>
<dbReference type="Pfam" id="PF07452">
    <property type="entry name" value="CHRD"/>
    <property type="match status" value="1"/>
</dbReference>
<accession>A0A9X2XZJ5</accession>
<reference evidence="3" key="2">
    <citation type="submission" date="2023-04" db="EMBL/GenBank/DDBJ databases">
        <title>Paracnuella aquatica gen. nov., sp. nov., a member of the family Chitinophagaceae isolated from a hot spring.</title>
        <authorList>
            <person name="Wang C."/>
        </authorList>
    </citation>
    <scope>NUCLEOTIDE SEQUENCE</scope>
    <source>
        <strain evidence="3">LB-8</strain>
    </source>
</reference>
<organism evidence="3 4">
    <name type="scientific">Paraflavisolibacter caeni</name>
    <dbReference type="NCBI Taxonomy" id="2982496"/>
    <lineage>
        <taxon>Bacteria</taxon>
        <taxon>Pseudomonadati</taxon>
        <taxon>Bacteroidota</taxon>
        <taxon>Chitinophagia</taxon>
        <taxon>Chitinophagales</taxon>
        <taxon>Chitinophagaceae</taxon>
        <taxon>Paraflavisolibacter</taxon>
    </lineage>
</organism>
<dbReference type="RefSeq" id="WP_279299572.1">
    <property type="nucleotide sequence ID" value="NZ_JAOTIF010000029.1"/>
</dbReference>
<evidence type="ECO:0000259" key="2">
    <source>
        <dbReference type="PROSITE" id="PS50933"/>
    </source>
</evidence>
<keyword evidence="1" id="KW-0732">Signal</keyword>
<protein>
    <submittedName>
        <fullName evidence="3">CHRD domain-containing protein</fullName>
    </submittedName>
</protein>
<dbReference type="InterPro" id="IPR010895">
    <property type="entry name" value="CHRD"/>
</dbReference>
<keyword evidence="4" id="KW-1185">Reference proteome</keyword>
<proteinExistence type="predicted"/>
<evidence type="ECO:0000313" key="4">
    <source>
        <dbReference type="Proteomes" id="UP001155483"/>
    </source>
</evidence>
<sequence length="161" mass="17147">MKKSAFHLLPFLFGGLLVSFITMGCSDDDDETVKQVTYDLSGQASAANEIRTPPVVSSATATISGTYNESTNVLQYKIDWSGLTGNATAMHFHGPATPQQNASVMIAIPGSNTPSGSISESITLHDTVEAHLLGGKVYYNLHTQAYPGGEIRGNIVTTKRQ</sequence>
<dbReference type="AlphaFoldDB" id="A0A9X2XZJ5"/>
<evidence type="ECO:0000313" key="3">
    <source>
        <dbReference type="EMBL" id="MCU7552135.1"/>
    </source>
</evidence>
<feature type="signal peptide" evidence="1">
    <location>
        <begin position="1"/>
        <end position="24"/>
    </location>
</feature>
<comment type="caution">
    <text evidence="3">The sequence shown here is derived from an EMBL/GenBank/DDBJ whole genome shotgun (WGS) entry which is preliminary data.</text>
</comment>
<dbReference type="SMART" id="SM00754">
    <property type="entry name" value="CHRD"/>
    <property type="match status" value="1"/>
</dbReference>
<dbReference type="Proteomes" id="UP001155483">
    <property type="component" value="Unassembled WGS sequence"/>
</dbReference>
<reference evidence="3" key="1">
    <citation type="submission" date="2022-09" db="EMBL/GenBank/DDBJ databases">
        <authorList>
            <person name="Yuan C."/>
            <person name="Ke Z."/>
        </authorList>
    </citation>
    <scope>NUCLEOTIDE SEQUENCE</scope>
    <source>
        <strain evidence="3">LB-8</strain>
    </source>
</reference>
<feature type="chain" id="PRO_5040839171" evidence="1">
    <location>
        <begin position="25"/>
        <end position="161"/>
    </location>
</feature>
<dbReference type="PROSITE" id="PS51257">
    <property type="entry name" value="PROKAR_LIPOPROTEIN"/>
    <property type="match status" value="1"/>
</dbReference>
<evidence type="ECO:0000256" key="1">
    <source>
        <dbReference type="SAM" id="SignalP"/>
    </source>
</evidence>
<dbReference type="PROSITE" id="PS50933">
    <property type="entry name" value="CHRD"/>
    <property type="match status" value="1"/>
</dbReference>
<feature type="domain" description="CHRD" evidence="2">
    <location>
        <begin position="32"/>
        <end position="160"/>
    </location>
</feature>